<keyword evidence="7 9" id="KW-0175">Coiled coil</keyword>
<reference evidence="12" key="1">
    <citation type="journal article" date="2020" name="ISME J.">
        <title>Gammaproteobacteria mediating utilization of methyl-, sulfur- and petroleum organic compounds in deep ocean hydrothermal plumes.</title>
        <authorList>
            <person name="Zhou Z."/>
            <person name="Liu Y."/>
            <person name="Pan J."/>
            <person name="Cron B.R."/>
            <person name="Toner B.M."/>
            <person name="Anantharaman K."/>
            <person name="Breier J.A."/>
            <person name="Dick G.J."/>
            <person name="Li M."/>
        </authorList>
    </citation>
    <scope>NUCLEOTIDE SEQUENCE</scope>
    <source>
        <strain evidence="12">SZUA-1453</strain>
    </source>
</reference>
<feature type="coiled-coil region" evidence="9">
    <location>
        <begin position="595"/>
        <end position="721"/>
    </location>
</feature>
<evidence type="ECO:0000256" key="2">
    <source>
        <dbReference type="ARBA" id="ARBA00022741"/>
    </source>
</evidence>
<dbReference type="Pfam" id="PF13558">
    <property type="entry name" value="SbcC_Walker_B"/>
    <property type="match status" value="1"/>
</dbReference>
<dbReference type="HAMAP" id="MF_00449">
    <property type="entry name" value="RAD50"/>
    <property type="match status" value="1"/>
</dbReference>
<dbReference type="Gene3D" id="3.40.50.300">
    <property type="entry name" value="P-loop containing nucleotide triphosphate hydrolases"/>
    <property type="match status" value="2"/>
</dbReference>
<comment type="caution">
    <text evidence="12">The sequence shown here is derived from an EMBL/GenBank/DDBJ whole genome shotgun (WGS) entry which is preliminary data.</text>
</comment>
<keyword evidence="2 9" id="KW-0547">Nucleotide-binding</keyword>
<evidence type="ECO:0000256" key="7">
    <source>
        <dbReference type="ARBA" id="ARBA00023054"/>
    </source>
</evidence>
<feature type="binding site" evidence="9">
    <location>
        <begin position="32"/>
        <end position="38"/>
    </location>
    <ligand>
        <name>ATP</name>
        <dbReference type="ChEBI" id="CHEBI:30616"/>
    </ligand>
</feature>
<evidence type="ECO:0000256" key="8">
    <source>
        <dbReference type="ARBA" id="ARBA00023204"/>
    </source>
</evidence>
<dbReference type="InterPro" id="IPR022982">
    <property type="entry name" value="Rad50_ATPase_archaeal"/>
</dbReference>
<keyword evidence="3 9" id="KW-0227">DNA damage</keyword>
<comment type="domain">
    <text evidence="9">The two conserved Cys that bind zinc constitute the zinc-hook, which separates the large intramolecular coiled coil regions. The 2 Cys residues coordinate one molecule of zinc with the help of the 2 Cys residues of the zinc-hook of another Rad50 molecule, thereby forming a V-shaped homodimer.</text>
</comment>
<feature type="coiled-coil region" evidence="9">
    <location>
        <begin position="343"/>
        <end position="567"/>
    </location>
</feature>
<dbReference type="SUPFAM" id="SSF75712">
    <property type="entry name" value="Rad50 coiled-coil Zn hook"/>
    <property type="match status" value="1"/>
</dbReference>
<dbReference type="AlphaFoldDB" id="A0A832ZAN3"/>
<keyword evidence="1 9" id="KW-0479">Metal-binding</keyword>
<name>A0A832ZAN3_9EURY</name>
<feature type="coiled-coil region" evidence="9">
    <location>
        <begin position="171"/>
        <end position="281"/>
    </location>
</feature>
<dbReference type="GO" id="GO:0006302">
    <property type="term" value="P:double-strand break repair"/>
    <property type="evidence" value="ECO:0007669"/>
    <property type="project" value="UniProtKB-UniRule"/>
</dbReference>
<feature type="binding site" evidence="9 10">
    <location>
        <position position="500"/>
    </location>
    <ligand>
        <name>Zn(2+)</name>
        <dbReference type="ChEBI" id="CHEBI:29105"/>
    </ligand>
</feature>
<sequence length="996" mass="120311">MILKSITLENFRSHKETPLSFNTGITTIIGPNGSGKSSIFEAISFALYRSSNYNIDDLIRRGTKRFKVELVFELGGKTYKVVRGRGKGYKEDLLYIGGKEKPDGESCKEVDKKIEEILGIKKDVFQNAIYIKQGEIDSLIKVKPSERKKIIGELLGIDRFEKVWKEMGEAISEFEKKLENIRGQLSSKEEIEREIEEIKERIKNEELELERLEREYRRIEDIYQEKKKILEKYREKERKYRELEDKIRDIEGSIAVLERERDNLKRDLEDIRTRIEILKSTEENYRRYCEIEKDLERISLEMKRYQRYFNRYRDLVVEEEMLKRDIEEISRRIEEEGVEGFEMEDVIKEIVNIEERLKHLEDIREKLSELENLNRELEEIERYRKELERCKKGYLEYLEIEDKLEDLKYRVDNLKLLREKREEIKGRIEKLKREISKLERELTPLKEIEEKIKMEEELRAKVIKYREELQRLESKITEIKTRMKELEEIIEKLSKAGNKCPLCQSYIDDSKKESLLRKYREDLKRMERELEKLYRDRERYRKEIDNLEKLLGEIGDLKNKYGMLKERENYLQNKYRELEGYVKELQYLDKEIEGYKGVEEEYNKLIERRENLKIIHRRYESCKDFLERKNREELVKKKEELLKAIGDYSKEEIDKEKRTLRAELDRWMNIKRSLEDRRRKEERLNKVLSEMKNIKKYVDLYEELEGKKVSLDKEIKRYRGDYERYKSAYAVLDNYSRKYKLDVSNLLNTLEERILDIGEELATLSKKREECIWDIESLGYSEEEHQKIEKGVEKVYSELVSVEKNIGEYKVRLDMHHRALTDHLKKLEELEEKEREEKKLKRYIEHLKDIRNRVFSKDGFQQYLRKRYIPLIQRYTNEIFSEFELPYHHIQIKEDYNILVDGLPVQNLSGGEQIAVSLALRLGIAKALCNNLQFIVLDEPTAYLDEERRKKLLKIFRNIKSISQIFIISHHQELEQIADNVFYVSKEGGISKVTRG</sequence>
<organism evidence="12 13">
    <name type="scientific">Methanothermococcus okinawensis</name>
    <dbReference type="NCBI Taxonomy" id="155863"/>
    <lineage>
        <taxon>Archaea</taxon>
        <taxon>Methanobacteriati</taxon>
        <taxon>Methanobacteriota</taxon>
        <taxon>Methanomada group</taxon>
        <taxon>Methanococci</taxon>
        <taxon>Methanococcales</taxon>
        <taxon>Methanococcaceae</taxon>
        <taxon>Methanothermococcus</taxon>
    </lineage>
</organism>
<evidence type="ECO:0000256" key="5">
    <source>
        <dbReference type="ARBA" id="ARBA00022833"/>
    </source>
</evidence>
<feature type="binding site" evidence="9 10">
    <location>
        <position position="503"/>
    </location>
    <ligand>
        <name>Zn(2+)</name>
        <dbReference type="ChEBI" id="CHEBI:29105"/>
    </ligand>
</feature>
<feature type="coiled-coil region" evidence="9">
    <location>
        <begin position="813"/>
        <end position="853"/>
    </location>
</feature>
<feature type="domain" description="Zinc-hook" evidence="11">
    <location>
        <begin position="455"/>
        <end position="552"/>
    </location>
</feature>
<dbReference type="InterPro" id="IPR038729">
    <property type="entry name" value="Rad50/SbcC_AAA"/>
</dbReference>
<evidence type="ECO:0000256" key="4">
    <source>
        <dbReference type="ARBA" id="ARBA00022801"/>
    </source>
</evidence>
<evidence type="ECO:0000256" key="9">
    <source>
        <dbReference type="HAMAP-Rule" id="MF_00449"/>
    </source>
</evidence>
<protein>
    <recommendedName>
        <fullName evidence="9">DNA double-strand break repair Rad50 ATPase</fullName>
    </recommendedName>
</protein>
<accession>A0A832ZAN3</accession>
<feature type="binding site" evidence="9">
    <location>
        <position position="12"/>
    </location>
    <ligand>
        <name>ATP</name>
        <dbReference type="ChEBI" id="CHEBI:30616"/>
    </ligand>
</feature>
<dbReference type="PANTHER" id="PTHR32114:SF2">
    <property type="entry name" value="ABC TRANSPORTER ABCH.3"/>
    <property type="match status" value="1"/>
</dbReference>
<comment type="subunit">
    <text evidence="9">Homodimer. Forms a heterotetramer composed of two Mre11 subunits and two Rad50 subunits.</text>
</comment>
<dbReference type="EMBL" id="DQUI01000019">
    <property type="protein sequence ID" value="HIP84030.1"/>
    <property type="molecule type" value="Genomic_DNA"/>
</dbReference>
<dbReference type="GO" id="GO:0008270">
    <property type="term" value="F:zinc ion binding"/>
    <property type="evidence" value="ECO:0007669"/>
    <property type="project" value="UniProtKB-UniRule"/>
</dbReference>
<dbReference type="Pfam" id="PF04423">
    <property type="entry name" value="Rad50_zn_hook"/>
    <property type="match status" value="1"/>
</dbReference>
<dbReference type="Gene3D" id="1.10.287.510">
    <property type="entry name" value="Helix hairpin bin"/>
    <property type="match status" value="1"/>
</dbReference>
<gene>
    <name evidence="9" type="primary">rad50</name>
    <name evidence="12" type="ORF">EYH15_00835</name>
</gene>
<dbReference type="PANTHER" id="PTHR32114">
    <property type="entry name" value="ABC TRANSPORTER ABCH.3"/>
    <property type="match status" value="1"/>
</dbReference>
<keyword evidence="5 9" id="KW-0862">Zinc</keyword>
<evidence type="ECO:0000256" key="1">
    <source>
        <dbReference type="ARBA" id="ARBA00022723"/>
    </source>
</evidence>
<dbReference type="PROSITE" id="PS51131">
    <property type="entry name" value="ZN_HOOK"/>
    <property type="match status" value="1"/>
</dbReference>
<dbReference type="SUPFAM" id="SSF52540">
    <property type="entry name" value="P-loop containing nucleoside triphosphate hydrolases"/>
    <property type="match status" value="1"/>
</dbReference>
<comment type="cofactor">
    <cofactor evidence="9">
        <name>Zn(2+)</name>
        <dbReference type="ChEBI" id="CHEBI:29105"/>
    </cofactor>
    <text evidence="9">Binds 1 zinc ion per homodimer.</text>
</comment>
<comment type="similarity">
    <text evidence="9">Belongs to the SMC family. RAD50 subfamily.</text>
</comment>
<feature type="binding site" evidence="9">
    <location>
        <position position="133"/>
    </location>
    <ligand>
        <name>ATP</name>
        <dbReference type="ChEBI" id="CHEBI:30616"/>
    </ligand>
</feature>
<dbReference type="Pfam" id="PF13476">
    <property type="entry name" value="AAA_23"/>
    <property type="match status" value="1"/>
</dbReference>
<dbReference type="Proteomes" id="UP000643554">
    <property type="component" value="Unassembled WGS sequence"/>
</dbReference>
<evidence type="ECO:0000256" key="6">
    <source>
        <dbReference type="ARBA" id="ARBA00022840"/>
    </source>
</evidence>
<dbReference type="InterPro" id="IPR013134">
    <property type="entry name" value="Zn_hook_RAD50"/>
</dbReference>
<dbReference type="GO" id="GO:0005524">
    <property type="term" value="F:ATP binding"/>
    <property type="evidence" value="ECO:0007669"/>
    <property type="project" value="UniProtKB-UniRule"/>
</dbReference>
<comment type="function">
    <text evidence="9">Part of the Rad50/Mre11 complex, which is involved in the early steps of DNA double-strand break (DSB) repair. The complex may facilitate opening of the processed DNA ends to aid in the recruitment of HerA and NurA. Rad50 controls the balance between DNA end bridging and DNA resection via ATP-dependent structural rearrangements of the Rad50/Mre11 complex.</text>
</comment>
<evidence type="ECO:0000313" key="12">
    <source>
        <dbReference type="EMBL" id="HIP84030.1"/>
    </source>
</evidence>
<evidence type="ECO:0000256" key="3">
    <source>
        <dbReference type="ARBA" id="ARBA00022763"/>
    </source>
</evidence>
<dbReference type="InterPro" id="IPR027417">
    <property type="entry name" value="P-loop_NTPase"/>
</dbReference>
<keyword evidence="4 9" id="KW-0378">Hydrolase</keyword>
<comment type="caution">
    <text evidence="9">Lacks conserved residue(s) required for the propagation of feature annotation.</text>
</comment>
<proteinExistence type="inferred from homology"/>
<evidence type="ECO:0000256" key="10">
    <source>
        <dbReference type="PROSITE-ProRule" id="PRU00471"/>
    </source>
</evidence>
<evidence type="ECO:0000313" key="13">
    <source>
        <dbReference type="Proteomes" id="UP000643554"/>
    </source>
</evidence>
<dbReference type="GO" id="GO:0016887">
    <property type="term" value="F:ATP hydrolysis activity"/>
    <property type="evidence" value="ECO:0007669"/>
    <property type="project" value="UniProtKB-UniRule"/>
</dbReference>
<keyword evidence="8 9" id="KW-0234">DNA repair</keyword>
<keyword evidence="6 9" id="KW-0067">ATP-binding</keyword>
<evidence type="ECO:0000259" key="11">
    <source>
        <dbReference type="PROSITE" id="PS51131"/>
    </source>
</evidence>